<dbReference type="OrthoDB" id="8007801at2759"/>
<reference evidence="3" key="1">
    <citation type="submission" date="2021-02" db="EMBL/GenBank/DDBJ databases">
        <authorList>
            <person name="Nowell W R."/>
        </authorList>
    </citation>
    <scope>NUCLEOTIDE SEQUENCE</scope>
</reference>
<sequence length="114" mass="13076">MEATQSPNSSKRSASNSIESNETQLQPKDKKLENEIERYLALNVETNDVLQWWNASKLSYPCLSKLAKTILSIPSTFAPSEEISRGKKRFWNGRMGWNGPEWTTLALSENFYFL</sequence>
<accession>A0A815JTP1</accession>
<dbReference type="EMBL" id="CAJOBC010082008">
    <property type="protein sequence ID" value="CAF4279252.1"/>
    <property type="molecule type" value="Genomic_DNA"/>
</dbReference>
<evidence type="ECO:0000256" key="1">
    <source>
        <dbReference type="SAM" id="MobiDB-lite"/>
    </source>
</evidence>
<dbReference type="InterPro" id="IPR012337">
    <property type="entry name" value="RNaseH-like_sf"/>
</dbReference>
<evidence type="ECO:0000313" key="4">
    <source>
        <dbReference type="EMBL" id="CAF4279252.1"/>
    </source>
</evidence>
<feature type="domain" description="HAT C-terminal dimerisation" evidence="2">
    <location>
        <begin position="37"/>
        <end position="95"/>
    </location>
</feature>
<comment type="caution">
    <text evidence="3">The sequence shown here is derived from an EMBL/GenBank/DDBJ whole genome shotgun (WGS) entry which is preliminary data.</text>
</comment>
<dbReference type="Proteomes" id="UP000663829">
    <property type="component" value="Unassembled WGS sequence"/>
</dbReference>
<protein>
    <recommendedName>
        <fullName evidence="2">HAT C-terminal dimerisation domain-containing protein</fullName>
    </recommendedName>
</protein>
<evidence type="ECO:0000313" key="5">
    <source>
        <dbReference type="Proteomes" id="UP000663829"/>
    </source>
</evidence>
<dbReference type="EMBL" id="CAJNOQ010016607">
    <property type="protein sequence ID" value="CAF1384223.1"/>
    <property type="molecule type" value="Genomic_DNA"/>
</dbReference>
<name>A0A815JTP1_9BILA</name>
<dbReference type="AlphaFoldDB" id="A0A815JTP1"/>
<evidence type="ECO:0000259" key="2">
    <source>
        <dbReference type="Pfam" id="PF05699"/>
    </source>
</evidence>
<organism evidence="3 5">
    <name type="scientific">Didymodactylos carnosus</name>
    <dbReference type="NCBI Taxonomy" id="1234261"/>
    <lineage>
        <taxon>Eukaryota</taxon>
        <taxon>Metazoa</taxon>
        <taxon>Spiralia</taxon>
        <taxon>Gnathifera</taxon>
        <taxon>Rotifera</taxon>
        <taxon>Eurotatoria</taxon>
        <taxon>Bdelloidea</taxon>
        <taxon>Philodinida</taxon>
        <taxon>Philodinidae</taxon>
        <taxon>Didymodactylos</taxon>
    </lineage>
</organism>
<feature type="region of interest" description="Disordered" evidence="1">
    <location>
        <begin position="1"/>
        <end position="30"/>
    </location>
</feature>
<dbReference type="Pfam" id="PF05699">
    <property type="entry name" value="Dimer_Tnp_hAT"/>
    <property type="match status" value="1"/>
</dbReference>
<dbReference type="GO" id="GO:0046983">
    <property type="term" value="F:protein dimerization activity"/>
    <property type="evidence" value="ECO:0007669"/>
    <property type="project" value="InterPro"/>
</dbReference>
<gene>
    <name evidence="3" type="ORF">GPM918_LOCUS32478</name>
    <name evidence="4" type="ORF">SRO942_LOCUS33147</name>
</gene>
<dbReference type="SUPFAM" id="SSF53098">
    <property type="entry name" value="Ribonuclease H-like"/>
    <property type="match status" value="1"/>
</dbReference>
<dbReference type="InterPro" id="IPR008906">
    <property type="entry name" value="HATC_C_dom"/>
</dbReference>
<proteinExistence type="predicted"/>
<evidence type="ECO:0000313" key="3">
    <source>
        <dbReference type="EMBL" id="CAF1384223.1"/>
    </source>
</evidence>
<keyword evidence="5" id="KW-1185">Reference proteome</keyword>
<dbReference type="Proteomes" id="UP000681722">
    <property type="component" value="Unassembled WGS sequence"/>
</dbReference>
<feature type="compositionally biased region" description="Low complexity" evidence="1">
    <location>
        <begin position="1"/>
        <end position="21"/>
    </location>
</feature>